<dbReference type="GO" id="GO:0005324">
    <property type="term" value="F:long-chain fatty acid transmembrane transporter activity"/>
    <property type="evidence" value="ECO:0007669"/>
    <property type="project" value="TreeGrafter"/>
</dbReference>
<dbReference type="InterPro" id="IPR000873">
    <property type="entry name" value="AMP-dep_synth/lig_dom"/>
</dbReference>
<keyword evidence="12 23" id="KW-0472">Membrane</keyword>
<evidence type="ECO:0000256" key="6">
    <source>
        <dbReference type="ARBA" id="ARBA00022692"/>
    </source>
</evidence>
<evidence type="ECO:0000256" key="16">
    <source>
        <dbReference type="ARBA" id="ARBA00041297"/>
    </source>
</evidence>
<feature type="region of interest" description="Disordered" evidence="22">
    <location>
        <begin position="1"/>
        <end position="51"/>
    </location>
</feature>
<evidence type="ECO:0000313" key="27">
    <source>
        <dbReference type="Proteomes" id="UP000494165"/>
    </source>
</evidence>
<keyword evidence="5" id="KW-0436">Ligase</keyword>
<keyword evidence="3" id="KW-0813">Transport</keyword>
<evidence type="ECO:0000256" key="11">
    <source>
        <dbReference type="ARBA" id="ARBA00023055"/>
    </source>
</evidence>
<dbReference type="PROSITE" id="PS00455">
    <property type="entry name" value="AMP_BINDING"/>
    <property type="match status" value="1"/>
</dbReference>
<evidence type="ECO:0000256" key="14">
    <source>
        <dbReference type="ARBA" id="ARBA00026121"/>
    </source>
</evidence>
<feature type="domain" description="AMP-dependent synthetase/ligase" evidence="24">
    <location>
        <begin position="151"/>
        <end position="500"/>
    </location>
</feature>
<keyword evidence="8" id="KW-0443">Lipid metabolism</keyword>
<keyword evidence="7" id="KW-0547">Nucleotide-binding</keyword>
<dbReference type="AlphaFoldDB" id="A0A8S1CJ29"/>
<comment type="function">
    <text evidence="19">Acyl-CoA synthetase required for both the import of long chain fatty acids (LCFAs) (C14-C18) and the activation very long chain fatty acids (VLCFAs) (C20-C26) by esterification of the fatty acids into metabolically active CoA-thioesters for subsequent degradation or incorporation into phospholipids. The transport and fatty acyl-CoA synthetase activities are genetically separable and are thus independent activities. Esterifies VLCFAs in the peroxisome matrix. The VLCFAs are actively transported into peroxisomes by a PXA1-PXA2 heterodimeric transporter in the peroxisomal membrane.</text>
</comment>
<feature type="compositionally biased region" description="Low complexity" evidence="22">
    <location>
        <begin position="33"/>
        <end position="51"/>
    </location>
</feature>
<dbReference type="Pfam" id="PF00501">
    <property type="entry name" value="AMP-binding"/>
    <property type="match status" value="1"/>
</dbReference>
<feature type="domain" description="AMP-binding enzyme C-terminal" evidence="25">
    <location>
        <begin position="591"/>
        <end position="667"/>
    </location>
</feature>
<accession>A0A8S1CJ29</accession>
<dbReference type="GO" id="GO:0005886">
    <property type="term" value="C:plasma membrane"/>
    <property type="evidence" value="ECO:0007669"/>
    <property type="project" value="UniProtKB-SubCell"/>
</dbReference>
<name>A0A8S1CJ29_9INSE</name>
<dbReference type="GO" id="GO:0005789">
    <property type="term" value="C:endoplasmic reticulum membrane"/>
    <property type="evidence" value="ECO:0007669"/>
    <property type="project" value="TreeGrafter"/>
</dbReference>
<dbReference type="EMBL" id="CADEPI010000038">
    <property type="protein sequence ID" value="CAB3368507.1"/>
    <property type="molecule type" value="Genomic_DNA"/>
</dbReference>
<keyword evidence="6 23" id="KW-0812">Transmembrane</keyword>
<dbReference type="Gene3D" id="3.40.50.12780">
    <property type="entry name" value="N-terminal domain of ligase-like"/>
    <property type="match status" value="1"/>
</dbReference>
<sequence length="712" mass="77837">MSKEASNNNKKDASDLQEVDLESGEQQRRSKSGKGSSGDPSSTSGAAGRSAASKVQFRRSLQNWAAMAALAGIIGALAVALALVLGWLFVLQLAIVAAVAWFVAAGGLRWAYVAIRTAPRDATALYLYIRLKLEIRSHAKADRTVADIFSLQVKKTPNKVCLLFEDQKWTFKQVEDYSIKVTKMLLARGFQHGDVVAILASNRPEYIALWLGMCRIGVIAALINTNLRKQVLKHSINISNAKALIYSADFADALADLGDDGLPRGTTLIRMDSIKGPRLGEIELDSLMAEQDAEAPLTLPEGYKKAGFQDPLVYIYTSGTTGMPKAAIITHSRFIFMVGGIHWLAGVSSNDRLYVTLPLYHTAGGVTAVGQALVYGSSVAIRGKFSASAFFKDCAKYECTVAQYIGEMCRYLLAVPPGPQDTAHPVRMMYGNGLRPQIWIPFTERFNISRISEFYGATEGNANIINPDNTVGVIGFVSRIFPSVYPISIIRVDPETGDVIRDSSGLCIPCKPGEPGVFIGKIIPNDPIRAFLGYVDKSASEKKVVRDVFKIGDSAFLSGDILEMDELGYLYFKDRTGDTFRWKGENVSTSEVEAVISNLISYRDAIVYGVEVPGAEGRAGMVAIHQGKDNPVDLEAFADGLKAALPTYARPIFVRILSELDLTGTFKLKKTDLQKEGFEPKKDPVYYLASSGKYERITDEVFEHINEGKVRL</sequence>
<dbReference type="SUPFAM" id="SSF56801">
    <property type="entry name" value="Acetyl-CoA synthetase-like"/>
    <property type="match status" value="1"/>
</dbReference>
<comment type="catalytic activity">
    <reaction evidence="18">
        <text>tetracosanoate + ATP + CoA = tetracosanoyl-CoA + AMP + diphosphate</text>
        <dbReference type="Rhea" id="RHEA:33639"/>
        <dbReference type="ChEBI" id="CHEBI:30616"/>
        <dbReference type="ChEBI" id="CHEBI:31014"/>
        <dbReference type="ChEBI" id="CHEBI:33019"/>
        <dbReference type="ChEBI" id="CHEBI:57287"/>
        <dbReference type="ChEBI" id="CHEBI:65052"/>
        <dbReference type="ChEBI" id="CHEBI:456215"/>
    </reaction>
    <physiologicalReaction direction="left-to-right" evidence="18">
        <dbReference type="Rhea" id="RHEA:33640"/>
    </physiologicalReaction>
</comment>
<dbReference type="Proteomes" id="UP000494165">
    <property type="component" value="Unassembled WGS sequence"/>
</dbReference>
<dbReference type="FunFam" id="3.40.50.12780:FF:000019">
    <property type="entry name" value="Long-chain fatty acid transporter"/>
    <property type="match status" value="1"/>
</dbReference>
<keyword evidence="4" id="KW-1003">Cell membrane</keyword>
<dbReference type="GO" id="GO:0005778">
    <property type="term" value="C:peroxisomal membrane"/>
    <property type="evidence" value="ECO:0007669"/>
    <property type="project" value="UniProtKB-SubCell"/>
</dbReference>
<keyword evidence="9" id="KW-0067">ATP-binding</keyword>
<keyword evidence="8" id="KW-0276">Fatty acid metabolism</keyword>
<feature type="transmembrane region" description="Helical" evidence="23">
    <location>
        <begin position="93"/>
        <end position="112"/>
    </location>
</feature>
<evidence type="ECO:0000256" key="3">
    <source>
        <dbReference type="ARBA" id="ARBA00022448"/>
    </source>
</evidence>
<dbReference type="EC" id="6.2.1.3" evidence="14"/>
<evidence type="ECO:0000256" key="4">
    <source>
        <dbReference type="ARBA" id="ARBA00022475"/>
    </source>
</evidence>
<organism evidence="26 27">
    <name type="scientific">Cloeon dipterum</name>
    <dbReference type="NCBI Taxonomy" id="197152"/>
    <lineage>
        <taxon>Eukaryota</taxon>
        <taxon>Metazoa</taxon>
        <taxon>Ecdysozoa</taxon>
        <taxon>Arthropoda</taxon>
        <taxon>Hexapoda</taxon>
        <taxon>Insecta</taxon>
        <taxon>Pterygota</taxon>
        <taxon>Palaeoptera</taxon>
        <taxon>Ephemeroptera</taxon>
        <taxon>Pisciforma</taxon>
        <taxon>Baetidae</taxon>
        <taxon>Cloeon</taxon>
    </lineage>
</organism>
<dbReference type="PANTHER" id="PTHR43107">
    <property type="entry name" value="LONG-CHAIN FATTY ACID TRANSPORT PROTEIN"/>
    <property type="match status" value="1"/>
</dbReference>
<keyword evidence="13" id="KW-0576">Peroxisome</keyword>
<comment type="subcellular location">
    <subcellularLocation>
        <location evidence="1">Cell membrane</location>
        <topology evidence="1">Multi-pass membrane protein</topology>
    </subcellularLocation>
    <subcellularLocation>
        <location evidence="17">Peroxisome membrane</location>
    </subcellularLocation>
</comment>
<feature type="transmembrane region" description="Helical" evidence="23">
    <location>
        <begin position="206"/>
        <end position="223"/>
    </location>
</feature>
<dbReference type="FunFam" id="3.30.300.30:FF:000002">
    <property type="entry name" value="Long-chain fatty acid transport protein 1"/>
    <property type="match status" value="1"/>
</dbReference>
<comment type="similarity">
    <text evidence="2">Belongs to the ATP-dependent AMP-binding enzyme family.</text>
</comment>
<evidence type="ECO:0000256" key="8">
    <source>
        <dbReference type="ARBA" id="ARBA00022832"/>
    </source>
</evidence>
<reference evidence="26 27" key="1">
    <citation type="submission" date="2020-04" db="EMBL/GenBank/DDBJ databases">
        <authorList>
            <person name="Alioto T."/>
            <person name="Alioto T."/>
            <person name="Gomez Garrido J."/>
        </authorList>
    </citation>
    <scope>NUCLEOTIDE SEQUENCE [LARGE SCALE GENOMIC DNA]</scope>
</reference>
<evidence type="ECO:0000256" key="2">
    <source>
        <dbReference type="ARBA" id="ARBA00006432"/>
    </source>
</evidence>
<dbReference type="InterPro" id="IPR042099">
    <property type="entry name" value="ANL_N_sf"/>
</dbReference>
<evidence type="ECO:0000313" key="26">
    <source>
        <dbReference type="EMBL" id="CAB3368507.1"/>
    </source>
</evidence>
<dbReference type="GO" id="GO:0005524">
    <property type="term" value="F:ATP binding"/>
    <property type="evidence" value="ECO:0007669"/>
    <property type="project" value="UniProtKB-KW"/>
</dbReference>
<evidence type="ECO:0000256" key="17">
    <source>
        <dbReference type="ARBA" id="ARBA00046271"/>
    </source>
</evidence>
<evidence type="ECO:0000256" key="23">
    <source>
        <dbReference type="SAM" id="Phobius"/>
    </source>
</evidence>
<evidence type="ECO:0000256" key="1">
    <source>
        <dbReference type="ARBA" id="ARBA00004651"/>
    </source>
</evidence>
<gene>
    <name evidence="26" type="ORF">CLODIP_2_CD07183</name>
</gene>
<feature type="compositionally biased region" description="Basic and acidic residues" evidence="22">
    <location>
        <begin position="1"/>
        <end position="14"/>
    </location>
</feature>
<proteinExistence type="inferred from homology"/>
<dbReference type="InterPro" id="IPR020845">
    <property type="entry name" value="AMP-binding_CS"/>
</dbReference>
<feature type="transmembrane region" description="Helical" evidence="23">
    <location>
        <begin position="64"/>
        <end position="87"/>
    </location>
</feature>
<keyword evidence="11" id="KW-0445">Lipid transport</keyword>
<evidence type="ECO:0000256" key="20">
    <source>
        <dbReference type="ARBA" id="ARBA00068795"/>
    </source>
</evidence>
<keyword evidence="10 23" id="KW-1133">Transmembrane helix</keyword>
<evidence type="ECO:0000256" key="12">
    <source>
        <dbReference type="ARBA" id="ARBA00023136"/>
    </source>
</evidence>
<evidence type="ECO:0000256" key="18">
    <source>
        <dbReference type="ARBA" id="ARBA00048666"/>
    </source>
</evidence>
<dbReference type="PANTHER" id="PTHR43107:SF21">
    <property type="entry name" value="FATTY ACID TRANSPORT PROTEIN 1, ISOFORM F-RELATED"/>
    <property type="match status" value="1"/>
</dbReference>
<dbReference type="Gene3D" id="3.30.300.30">
    <property type="match status" value="1"/>
</dbReference>
<dbReference type="GO" id="GO:0004467">
    <property type="term" value="F:long-chain fatty acid-CoA ligase activity"/>
    <property type="evidence" value="ECO:0007669"/>
    <property type="project" value="UniProtKB-EC"/>
</dbReference>
<dbReference type="InterPro" id="IPR045851">
    <property type="entry name" value="AMP-bd_C_sf"/>
</dbReference>
<evidence type="ECO:0000259" key="25">
    <source>
        <dbReference type="Pfam" id="PF13193"/>
    </source>
</evidence>
<dbReference type="OrthoDB" id="288590at2759"/>
<evidence type="ECO:0000256" key="15">
    <source>
        <dbReference type="ARBA" id="ARBA00036527"/>
    </source>
</evidence>
<evidence type="ECO:0000259" key="24">
    <source>
        <dbReference type="Pfam" id="PF00501"/>
    </source>
</evidence>
<dbReference type="Pfam" id="PF13193">
    <property type="entry name" value="AMP-binding_C"/>
    <property type="match status" value="1"/>
</dbReference>
<evidence type="ECO:0000256" key="10">
    <source>
        <dbReference type="ARBA" id="ARBA00022989"/>
    </source>
</evidence>
<evidence type="ECO:0000256" key="19">
    <source>
        <dbReference type="ARBA" id="ARBA00060276"/>
    </source>
</evidence>
<comment type="caution">
    <text evidence="26">The sequence shown here is derived from an EMBL/GenBank/DDBJ whole genome shotgun (WGS) entry which is preliminary data.</text>
</comment>
<keyword evidence="27" id="KW-1185">Reference proteome</keyword>
<evidence type="ECO:0000256" key="13">
    <source>
        <dbReference type="ARBA" id="ARBA00023140"/>
    </source>
</evidence>
<evidence type="ECO:0000256" key="5">
    <source>
        <dbReference type="ARBA" id="ARBA00022598"/>
    </source>
</evidence>
<dbReference type="NCBIfam" id="NF006134">
    <property type="entry name" value="PRK08279.1"/>
    <property type="match status" value="1"/>
</dbReference>
<evidence type="ECO:0000256" key="9">
    <source>
        <dbReference type="ARBA" id="ARBA00022840"/>
    </source>
</evidence>
<dbReference type="GO" id="GO:0044539">
    <property type="term" value="P:long-chain fatty acid import into cell"/>
    <property type="evidence" value="ECO:0007669"/>
    <property type="project" value="TreeGrafter"/>
</dbReference>
<dbReference type="InterPro" id="IPR025110">
    <property type="entry name" value="AMP-bd_C"/>
</dbReference>
<evidence type="ECO:0000256" key="22">
    <source>
        <dbReference type="SAM" id="MobiDB-lite"/>
    </source>
</evidence>
<evidence type="ECO:0000256" key="7">
    <source>
        <dbReference type="ARBA" id="ARBA00022741"/>
    </source>
</evidence>
<protein>
    <recommendedName>
        <fullName evidence="20">Very long-chain fatty acid transport protein</fullName>
        <ecNumber evidence="14">6.2.1.3</ecNumber>
    </recommendedName>
    <alternativeName>
        <fullName evidence="16">Long-chain-fatty-acid--CoA ligase</fullName>
    </alternativeName>
    <alternativeName>
        <fullName evidence="21">Very-long-chain acyl-CoA synthetase</fullName>
    </alternativeName>
</protein>
<comment type="catalytic activity">
    <reaction evidence="15">
        <text>a very long-chain fatty acid + ATP + CoA = a very long-chain fatty acyl-CoA + AMP + diphosphate</text>
        <dbReference type="Rhea" id="RHEA:54536"/>
        <dbReference type="ChEBI" id="CHEBI:30616"/>
        <dbReference type="ChEBI" id="CHEBI:33019"/>
        <dbReference type="ChEBI" id="CHEBI:57287"/>
        <dbReference type="ChEBI" id="CHEBI:58950"/>
        <dbReference type="ChEBI" id="CHEBI:138261"/>
        <dbReference type="ChEBI" id="CHEBI:456215"/>
    </reaction>
    <physiologicalReaction direction="left-to-right" evidence="15">
        <dbReference type="Rhea" id="RHEA:54537"/>
    </physiologicalReaction>
</comment>
<evidence type="ECO:0000256" key="21">
    <source>
        <dbReference type="ARBA" id="ARBA00078285"/>
    </source>
</evidence>